<keyword evidence="1" id="KW-0812">Transmembrane</keyword>
<keyword evidence="3" id="KW-1185">Reference proteome</keyword>
<evidence type="ECO:0000313" key="2">
    <source>
        <dbReference type="EMBL" id="SIT21139.1"/>
    </source>
</evidence>
<dbReference type="STRING" id="477680.SAMN05421788_105109"/>
<dbReference type="RefSeq" id="WP_076379958.1">
    <property type="nucleotide sequence ID" value="NZ_AP017422.1"/>
</dbReference>
<keyword evidence="1" id="KW-0472">Membrane</keyword>
<sequence length="582" mass="64697">MSDRLISSADISGIEYKLRQLDSNLDRVTNNISHVRTEVGGVLNEVGTLNQRQAQLAADLNQLAAAFSDFVKNDGKQKSLQLAETRQGNLKQDLEIKFGYYGEVRRMATGILQGVDTGIVSDGTLRATTEEVMLKAPGYWLAPALITVASWIRNDKATADKALNESLRRDDYKTTLFFMLVMRRLNRYEASLQWLNRYFMHQNPYNLDREFVIILEAVTTGVFPPAARQLMMKNAKSWLAQLTQSGDYINDQKAQWLQFFHAKAPVVSGKYPLLEQFCNNWTALETYLQTVSAHEPIQAHFKNVIGASTDLSKAIKVQLDEILSMLVTNFDDEELPLQQQVRLNELIIDMDGDKAAAQSVMDAEKHIFQEKVDFLQLLTNAAFNPAKAGASKVTQALAVSISQPWIVEAHDTFTANSRNSIPNLIVYNIDGFTAGTQDGSDEESLLGQHEGYWTNVLKAELAKAPYPTSNVILGGLIIALGAGLLIVNPIVGVLAAGVGIWLVLNTLNKHKKTIQQIKDSTANREQKSKEVLRGCIAETVDYRKECAREDAKAEVVRALLTSITPEDFSSVSKDTRNILTTN</sequence>
<protein>
    <submittedName>
        <fullName evidence="2">Uncharacterized protein</fullName>
    </submittedName>
</protein>
<proteinExistence type="predicted"/>
<evidence type="ECO:0000256" key="1">
    <source>
        <dbReference type="SAM" id="Phobius"/>
    </source>
</evidence>
<gene>
    <name evidence="2" type="ORF">SAMN05421788_105109</name>
</gene>
<keyword evidence="1" id="KW-1133">Transmembrane helix</keyword>
<accession>A0A1N7QEE7</accession>
<dbReference type="EMBL" id="FTOR01000005">
    <property type="protein sequence ID" value="SIT21139.1"/>
    <property type="molecule type" value="Genomic_DNA"/>
</dbReference>
<dbReference type="OrthoDB" id="3948624at2"/>
<feature type="transmembrane region" description="Helical" evidence="1">
    <location>
        <begin position="471"/>
        <end position="504"/>
    </location>
</feature>
<dbReference type="Proteomes" id="UP000186917">
    <property type="component" value="Unassembled WGS sequence"/>
</dbReference>
<dbReference type="AlphaFoldDB" id="A0A1N7QEE7"/>
<organism evidence="2 3">
    <name type="scientific">Filimonas lacunae</name>
    <dbReference type="NCBI Taxonomy" id="477680"/>
    <lineage>
        <taxon>Bacteria</taxon>
        <taxon>Pseudomonadati</taxon>
        <taxon>Bacteroidota</taxon>
        <taxon>Chitinophagia</taxon>
        <taxon>Chitinophagales</taxon>
        <taxon>Chitinophagaceae</taxon>
        <taxon>Filimonas</taxon>
    </lineage>
</organism>
<evidence type="ECO:0000313" key="3">
    <source>
        <dbReference type="Proteomes" id="UP000186917"/>
    </source>
</evidence>
<name>A0A1N7QEE7_9BACT</name>
<reference evidence="3" key="1">
    <citation type="submission" date="2017-01" db="EMBL/GenBank/DDBJ databases">
        <authorList>
            <person name="Varghese N."/>
            <person name="Submissions S."/>
        </authorList>
    </citation>
    <scope>NUCLEOTIDE SEQUENCE [LARGE SCALE GENOMIC DNA]</scope>
    <source>
        <strain evidence="3">DSM 21054</strain>
    </source>
</reference>